<name>C8X6K1_NAKMY</name>
<reference evidence="2" key="1">
    <citation type="submission" date="2009-09" db="EMBL/GenBank/DDBJ databases">
        <title>The complete genome of Nakamurella multipartita DSM 44233.</title>
        <authorList>
            <consortium name="US DOE Joint Genome Institute (JGI-PGF)"/>
            <person name="Lucas S."/>
            <person name="Copeland A."/>
            <person name="Lapidus A."/>
            <person name="Glavina del Rio T."/>
            <person name="Dalin E."/>
            <person name="Tice H."/>
            <person name="Bruce D."/>
            <person name="Goodwin L."/>
            <person name="Pitluck S."/>
            <person name="Kyrpides N."/>
            <person name="Mavromatis K."/>
            <person name="Ivanova N."/>
            <person name="Ovchinnikova G."/>
            <person name="Sims D."/>
            <person name="Meincke L."/>
            <person name="Brettin T."/>
            <person name="Detter J.C."/>
            <person name="Han C."/>
            <person name="Larimer F."/>
            <person name="Land M."/>
            <person name="Hauser L."/>
            <person name="Markowitz V."/>
            <person name="Cheng J.-F."/>
            <person name="Hugenholtz P."/>
            <person name="Woyke T."/>
            <person name="Wu D."/>
            <person name="Klenk H.-P."/>
            <person name="Eisen J.A."/>
        </authorList>
    </citation>
    <scope>NUCLEOTIDE SEQUENCE [LARGE SCALE GENOMIC DNA]</scope>
    <source>
        <strain evidence="2">ATCC 700099 / DSM 44233 / CIP 104796 / JCM 9543 / NBRC 105858 / Y-104</strain>
    </source>
</reference>
<reference evidence="1 2" key="2">
    <citation type="journal article" date="2010" name="Stand. Genomic Sci.">
        <title>Complete genome sequence of Nakamurella multipartita type strain (Y-104).</title>
        <authorList>
            <person name="Tice H."/>
            <person name="Mayilraj S."/>
            <person name="Sims D."/>
            <person name="Lapidus A."/>
            <person name="Nolan M."/>
            <person name="Lucas S."/>
            <person name="Glavina Del Rio T."/>
            <person name="Copeland A."/>
            <person name="Cheng J.F."/>
            <person name="Meincke L."/>
            <person name="Bruce D."/>
            <person name="Goodwin L."/>
            <person name="Pitluck S."/>
            <person name="Ivanova N."/>
            <person name="Mavromatis K."/>
            <person name="Ovchinnikova G."/>
            <person name="Pati A."/>
            <person name="Chen A."/>
            <person name="Palaniappan K."/>
            <person name="Land M."/>
            <person name="Hauser L."/>
            <person name="Chang Y.J."/>
            <person name="Jeffries C.D."/>
            <person name="Detter J.C."/>
            <person name="Brettin T."/>
            <person name="Rohde M."/>
            <person name="Goker M."/>
            <person name="Bristow J."/>
            <person name="Eisen J.A."/>
            <person name="Markowitz V."/>
            <person name="Hugenholtz P."/>
            <person name="Kyrpides N.C."/>
            <person name="Klenk H.P."/>
            <person name="Chen F."/>
        </authorList>
    </citation>
    <scope>NUCLEOTIDE SEQUENCE [LARGE SCALE GENOMIC DNA]</scope>
    <source>
        <strain evidence="2">ATCC 700099 / DSM 44233 / CIP 104796 / JCM 9543 / NBRC 105858 / Y-104</strain>
    </source>
</reference>
<sequence length="267" mass="29085">MSTASTVPSTPAPGPVPADALARYVIGLGDDALVLSHRLAEWITRAPQLEEDMALANISLDLLGQARTLLTYAGQVQGQGRSEDDLAYLRSEREFTNVQLVEIPNGDFAVTIARQLIFSAYQFELYSALAGAPDATLAALAAKAVKEVDYHRDHAAQWTLRLGDGTELSHARMQAALEATWPYVEELFDPAEIADDLLALPGIAVDPGTLRGGWSDYLRPVLAQATLTEPQPIRRSRGGRRGLHTEHLGHLLADMQSLHRAHPGVRW</sequence>
<protein>
    <submittedName>
        <fullName evidence="1">Phenylacetate-CoA oxygenase, PaaI subunit</fullName>
    </submittedName>
</protein>
<dbReference type="RefSeq" id="WP_015747744.1">
    <property type="nucleotide sequence ID" value="NC_013235.1"/>
</dbReference>
<dbReference type="GO" id="GO:0005829">
    <property type="term" value="C:cytosol"/>
    <property type="evidence" value="ECO:0007669"/>
    <property type="project" value="TreeGrafter"/>
</dbReference>
<dbReference type="InterPro" id="IPR009078">
    <property type="entry name" value="Ferritin-like_SF"/>
</dbReference>
<dbReference type="PIRSF" id="PIRSF037834">
    <property type="entry name" value="PA_CoA_Oase3"/>
    <property type="match status" value="1"/>
</dbReference>
<evidence type="ECO:0000313" key="1">
    <source>
        <dbReference type="EMBL" id="ACV78856.1"/>
    </source>
</evidence>
<dbReference type="eggNOG" id="COG3396">
    <property type="taxonomic scope" value="Bacteria"/>
</dbReference>
<keyword evidence="2" id="KW-1185">Reference proteome</keyword>
<dbReference type="InterPro" id="IPR011882">
    <property type="entry name" value="PaaC"/>
</dbReference>
<dbReference type="STRING" id="479431.Namu_2489"/>
<dbReference type="GO" id="GO:0010124">
    <property type="term" value="P:phenylacetate catabolic process"/>
    <property type="evidence" value="ECO:0007669"/>
    <property type="project" value="InterPro"/>
</dbReference>
<dbReference type="NCBIfam" id="TIGR02158">
    <property type="entry name" value="PA_CoA_Oxy3"/>
    <property type="match status" value="1"/>
</dbReference>
<dbReference type="HOGENOM" id="CLU_070585_0_0_11"/>
<dbReference type="EMBL" id="CP001737">
    <property type="protein sequence ID" value="ACV78856.1"/>
    <property type="molecule type" value="Genomic_DNA"/>
</dbReference>
<dbReference type="Proteomes" id="UP000002218">
    <property type="component" value="Chromosome"/>
</dbReference>
<dbReference type="InParanoid" id="C8X6K1"/>
<dbReference type="Pfam" id="PF05138">
    <property type="entry name" value="PaaA_PaaC"/>
    <property type="match status" value="1"/>
</dbReference>
<organism evidence="1 2">
    <name type="scientific">Nakamurella multipartita (strain ATCC 700099 / DSM 44233 / CIP 104796 / JCM 9543 / NBRC 105858 / Y-104)</name>
    <name type="common">Microsphaera multipartita</name>
    <dbReference type="NCBI Taxonomy" id="479431"/>
    <lineage>
        <taxon>Bacteria</taxon>
        <taxon>Bacillati</taxon>
        <taxon>Actinomycetota</taxon>
        <taxon>Actinomycetes</taxon>
        <taxon>Nakamurellales</taxon>
        <taxon>Nakamurellaceae</taxon>
        <taxon>Nakamurella</taxon>
    </lineage>
</organism>
<dbReference type="InterPro" id="IPR007814">
    <property type="entry name" value="PaaA_PaaC"/>
</dbReference>
<gene>
    <name evidence="1" type="ordered locus">Namu_2489</name>
</gene>
<dbReference type="InterPro" id="IPR012347">
    <property type="entry name" value="Ferritin-like"/>
</dbReference>
<dbReference type="AlphaFoldDB" id="C8X6K1"/>
<dbReference type="KEGG" id="nml:Namu_2489"/>
<proteinExistence type="predicted"/>
<evidence type="ECO:0000313" key="2">
    <source>
        <dbReference type="Proteomes" id="UP000002218"/>
    </source>
</evidence>
<dbReference type="SUPFAM" id="SSF47240">
    <property type="entry name" value="Ferritin-like"/>
    <property type="match status" value="1"/>
</dbReference>
<dbReference type="FunFam" id="1.20.1260.10:FF:000012">
    <property type="entry name" value="1,2-phenylacetyl-CoA epoxidase, subunit C"/>
    <property type="match status" value="1"/>
</dbReference>
<dbReference type="Gene3D" id="1.20.1260.10">
    <property type="match status" value="1"/>
</dbReference>
<dbReference type="PANTHER" id="PTHR30458">
    <property type="entry name" value="PHENYLACETIC ACID DEGRADATION PROTEIN PAA"/>
    <property type="match status" value="1"/>
</dbReference>
<dbReference type="PANTHER" id="PTHR30458:SF0">
    <property type="entry name" value="1,2-PHENYLACETYL-COA EPOXIDASE, SUBUNIT C"/>
    <property type="match status" value="1"/>
</dbReference>
<dbReference type="InterPro" id="IPR052703">
    <property type="entry name" value="Aromatic_CoA_ox/epox"/>
</dbReference>
<accession>C8X6K1</accession>